<dbReference type="PANTHER" id="PTHR24366:SF171">
    <property type="entry name" value="LEUCINE RICH REPEAT NEURONAL 4"/>
    <property type="match status" value="1"/>
</dbReference>
<dbReference type="PROSITE" id="PS51450">
    <property type="entry name" value="LRR"/>
    <property type="match status" value="2"/>
</dbReference>
<keyword evidence="2" id="KW-0677">Repeat</keyword>
<dbReference type="InterPro" id="IPR032675">
    <property type="entry name" value="LRR_dom_sf"/>
</dbReference>
<keyword evidence="3" id="KW-1185">Reference proteome</keyword>
<dbReference type="SMART" id="SM00364">
    <property type="entry name" value="LRR_BAC"/>
    <property type="match status" value="3"/>
</dbReference>
<proteinExistence type="predicted"/>
<organism evidence="3 4">
    <name type="scientific">Limulus polyphemus</name>
    <name type="common">Atlantic horseshoe crab</name>
    <dbReference type="NCBI Taxonomy" id="6850"/>
    <lineage>
        <taxon>Eukaryota</taxon>
        <taxon>Metazoa</taxon>
        <taxon>Ecdysozoa</taxon>
        <taxon>Arthropoda</taxon>
        <taxon>Chelicerata</taxon>
        <taxon>Merostomata</taxon>
        <taxon>Xiphosura</taxon>
        <taxon>Limulidae</taxon>
        <taxon>Limulus</taxon>
    </lineage>
</organism>
<accession>A0ABM1BRF2</accession>
<dbReference type="Pfam" id="PF13855">
    <property type="entry name" value="LRR_8"/>
    <property type="match status" value="2"/>
</dbReference>
<evidence type="ECO:0000313" key="4">
    <source>
        <dbReference type="RefSeq" id="XP_013787209.1"/>
    </source>
</evidence>
<protein>
    <submittedName>
        <fullName evidence="4">Leucine-rich repeat-containing G-protein coupled receptor 5-like</fullName>
    </submittedName>
</protein>
<evidence type="ECO:0000256" key="2">
    <source>
        <dbReference type="ARBA" id="ARBA00022737"/>
    </source>
</evidence>
<dbReference type="InterPro" id="IPR001611">
    <property type="entry name" value="Leu-rich_rpt"/>
</dbReference>
<reference evidence="4" key="1">
    <citation type="submission" date="2025-08" db="UniProtKB">
        <authorList>
            <consortium name="RefSeq"/>
        </authorList>
    </citation>
    <scope>IDENTIFICATION</scope>
    <source>
        <tissue evidence="4">Muscle</tissue>
    </source>
</reference>
<dbReference type="SUPFAM" id="SSF52058">
    <property type="entry name" value="L domain-like"/>
    <property type="match status" value="1"/>
</dbReference>
<keyword evidence="1" id="KW-0433">Leucine-rich repeat</keyword>
<gene>
    <name evidence="4" type="primary">LOC106471167</name>
</gene>
<dbReference type="RefSeq" id="XP_013787209.1">
    <property type="nucleotide sequence ID" value="XM_013931755.2"/>
</dbReference>
<dbReference type="InterPro" id="IPR003591">
    <property type="entry name" value="Leu-rich_rpt_typical-subtyp"/>
</dbReference>
<dbReference type="PANTHER" id="PTHR24366">
    <property type="entry name" value="IG(IMMUNOGLOBULIN) AND LRR(LEUCINE RICH REPEAT) DOMAINS"/>
    <property type="match status" value="1"/>
</dbReference>
<dbReference type="PRINTS" id="PR00019">
    <property type="entry name" value="LEURICHRPT"/>
</dbReference>
<evidence type="ECO:0000256" key="1">
    <source>
        <dbReference type="ARBA" id="ARBA00022614"/>
    </source>
</evidence>
<dbReference type="Gene3D" id="3.80.10.10">
    <property type="entry name" value="Ribonuclease Inhibitor"/>
    <property type="match status" value="2"/>
</dbReference>
<dbReference type="GeneID" id="106471167"/>
<dbReference type="Proteomes" id="UP000694941">
    <property type="component" value="Unplaced"/>
</dbReference>
<evidence type="ECO:0000313" key="3">
    <source>
        <dbReference type="Proteomes" id="UP000694941"/>
    </source>
</evidence>
<dbReference type="SMART" id="SM00369">
    <property type="entry name" value="LRR_TYP"/>
    <property type="match status" value="6"/>
</dbReference>
<name>A0ABM1BRF2_LIMPO</name>
<sequence>MPSPLGCRFIKQNITTECRNTTLDNVLHALKILNTLISASYKPRSIVIEDCVIPYLPYVFPKFNESLERIKLVQSQLEYVYPDAFDHLQNKLHYLDLSHNKLHSVPYAFSTLHSLEILNLQYNQIVFIWPGPQFRWMFNLREFNLAYNQIGFSSDYVPDVRKLTIQEPVSGHLYQLAQNLTLEEFNIEPVTSSLEIFNLSGNNLATLPAQLYQRRLPSLKILDLSNNFLSELPKLTAHLLPGLRRLSLRLNLIETLYFYSLPTDLEELNFSGKIFTTLTVFY</sequence>